<dbReference type="OrthoDB" id="5988223at2759"/>
<dbReference type="AlphaFoldDB" id="A0A9X0A6F8"/>
<organism evidence="1 2">
    <name type="scientific">Desmophyllum pertusum</name>
    <dbReference type="NCBI Taxonomy" id="174260"/>
    <lineage>
        <taxon>Eukaryota</taxon>
        <taxon>Metazoa</taxon>
        <taxon>Cnidaria</taxon>
        <taxon>Anthozoa</taxon>
        <taxon>Hexacorallia</taxon>
        <taxon>Scleractinia</taxon>
        <taxon>Caryophylliina</taxon>
        <taxon>Caryophylliidae</taxon>
        <taxon>Desmophyllum</taxon>
    </lineage>
</organism>
<evidence type="ECO:0000313" key="1">
    <source>
        <dbReference type="EMBL" id="KAJ7394202.1"/>
    </source>
</evidence>
<comment type="caution">
    <text evidence="1">The sequence shown here is derived from an EMBL/GenBank/DDBJ whole genome shotgun (WGS) entry which is preliminary data.</text>
</comment>
<gene>
    <name evidence="1" type="ORF">OS493_000004</name>
</gene>
<dbReference type="EMBL" id="MU825396">
    <property type="protein sequence ID" value="KAJ7394202.1"/>
    <property type="molecule type" value="Genomic_DNA"/>
</dbReference>
<sequence>MLASGLVTLHHHRLYTTILRLPWQDVMSFLAHSQFPAKNWETRIGGYVNGYFEAIPPTTTVDENGFKQSIGINHQSFNVSRSFKEWKFCQFELDNLQGQNWMKCPTCSVFQHSAMWMETRNLLFTVRREAKEGQSYYEIVLLPTKGMWTVT</sequence>
<keyword evidence="2" id="KW-1185">Reference proteome</keyword>
<reference evidence="1" key="1">
    <citation type="submission" date="2023-01" db="EMBL/GenBank/DDBJ databases">
        <title>Genome assembly of the deep-sea coral Lophelia pertusa.</title>
        <authorList>
            <person name="Herrera S."/>
            <person name="Cordes E."/>
        </authorList>
    </citation>
    <scope>NUCLEOTIDE SEQUENCE</scope>
    <source>
        <strain evidence="1">USNM1676648</strain>
        <tissue evidence="1">Polyp</tissue>
    </source>
</reference>
<protein>
    <submittedName>
        <fullName evidence="1">Uncharacterized protein</fullName>
    </submittedName>
</protein>
<accession>A0A9X0A6F8</accession>
<name>A0A9X0A6F8_9CNID</name>
<dbReference type="Proteomes" id="UP001163046">
    <property type="component" value="Unassembled WGS sequence"/>
</dbReference>
<evidence type="ECO:0000313" key="2">
    <source>
        <dbReference type="Proteomes" id="UP001163046"/>
    </source>
</evidence>
<proteinExistence type="predicted"/>